<dbReference type="EMBL" id="JBGOOS010000022">
    <property type="protein sequence ID" value="MEZ8210064.1"/>
    <property type="molecule type" value="Genomic_DNA"/>
</dbReference>
<gene>
    <name evidence="1" type="ORF">ACED39_14900</name>
</gene>
<reference evidence="1 2" key="1">
    <citation type="submission" date="2024-06" db="EMBL/GenBank/DDBJ databases">
        <authorList>
            <person name="Steensen K."/>
            <person name="Seneca J."/>
            <person name="Bartlau N."/>
            <person name="Yu A.X."/>
            <person name="Polz M.F."/>
        </authorList>
    </citation>
    <scope>NUCLEOTIDE SEQUENCE [LARGE SCALE GENOMIC DNA]</scope>
    <source>
        <strain evidence="1 2">1F146</strain>
    </source>
</reference>
<dbReference type="RefSeq" id="WP_371719471.1">
    <property type="nucleotide sequence ID" value="NZ_JBGOOF010000023.1"/>
</dbReference>
<dbReference type="Proteomes" id="UP001569151">
    <property type="component" value="Unassembled WGS sequence"/>
</dbReference>
<evidence type="ECO:0008006" key="3">
    <source>
        <dbReference type="Google" id="ProtNLM"/>
    </source>
</evidence>
<comment type="caution">
    <text evidence="1">The sequence shown here is derived from an EMBL/GenBank/DDBJ whole genome shotgun (WGS) entry which is preliminary data.</text>
</comment>
<sequence>MGAITEENLIKLCPDISQELAKVWCAFLNTIECPEDFQSLQYVLHTLESACLNHPHQFFKTFSIAQSVSSSLFDVFMKVDHDAYPKYSFQKLPHGSKSERPIFSLLFTFSEHFTSKGTLSLLLFLEHYFANEAKIVARGKEEESFRAYRLLYTDQLFEHDCLVGEDAENVAVQLEEYRKHLSTSKDDNDAKRMSNYVRELIHFYRLDWTSRTKRRRKNVSSMRAAYQRSGYERIYGTDNLYTSKLNKPQLSEEEKLTGITVEEDFPPLAFIKTEVTDLAKPRHEMPNKAVIRDSHKERLQQRLIQRDSKKSHNLSLVSRNVLQPYEIQYLVDELLSTRKGSLNGIDKRHVRVIVLLCLILGRSVEGVNTLGVLSTEDFDGEGLYSKSGRWFFKAHHGLTAVLGSQRLNTHLLSAGTEIHIALPSWASEALEQARMPVGSKFLSGSKNHCLIAAVEQLLKSINKKHHCQISIKRITNHLTNYVVARERTDPVLLECLTGKSSYYTRAPRHYMWYSTELVNRKLAELYTEMFSMVQTCQSQLTLELTDDVVDENEQGIGSQFTAKRSSLRQLVKTLQKPLYQTKAFDAASDLHSIVTYHNAYTLYTLYMLLSSTGYRAVGNPLPTFNLYLKRYGALCISDKDNITTFAHMRVVTCAKTLESQLDHYMSHIQAMSRLLTVASPHYSSQYKWQATNSQLLDLKSKNVKLDWFISVKNSKGTDGLFLFFKLNEQQKLVAYNAYPKSVKQYSQHLPDIPMNFGRHYLRLHLQNMGVHQELIKFQLGHWVAGENPLELFSSFAMADSIRTLQPILDTMLSEMGWEAIPSLLTRRRA</sequence>
<proteinExistence type="predicted"/>
<evidence type="ECO:0000313" key="2">
    <source>
        <dbReference type="Proteomes" id="UP001569151"/>
    </source>
</evidence>
<accession>A0ABV4MKH6</accession>
<evidence type="ECO:0000313" key="1">
    <source>
        <dbReference type="EMBL" id="MEZ8210064.1"/>
    </source>
</evidence>
<protein>
    <recommendedName>
        <fullName evidence="3">Integrase</fullName>
    </recommendedName>
</protein>
<organism evidence="1 2">
    <name type="scientific">Vibrio bivalvicida</name>
    <dbReference type="NCBI Taxonomy" id="1276888"/>
    <lineage>
        <taxon>Bacteria</taxon>
        <taxon>Pseudomonadati</taxon>
        <taxon>Pseudomonadota</taxon>
        <taxon>Gammaproteobacteria</taxon>
        <taxon>Vibrionales</taxon>
        <taxon>Vibrionaceae</taxon>
        <taxon>Vibrio</taxon>
        <taxon>Vibrio oreintalis group</taxon>
    </lineage>
</organism>
<name>A0ABV4MKH6_9VIBR</name>
<keyword evidence="2" id="KW-1185">Reference proteome</keyword>